<reference evidence="2 3" key="1">
    <citation type="journal article" date="2019" name="Int. J. Syst. Evol. Microbiol.">
        <title>The Global Catalogue of Microorganisms (GCM) 10K type strain sequencing project: providing services to taxonomists for standard genome sequencing and annotation.</title>
        <authorList>
            <consortium name="The Broad Institute Genomics Platform"/>
            <consortium name="The Broad Institute Genome Sequencing Center for Infectious Disease"/>
            <person name="Wu L."/>
            <person name="Ma J."/>
        </authorList>
    </citation>
    <scope>NUCLEOTIDE SEQUENCE [LARGE SCALE GENOMIC DNA]</scope>
    <source>
        <strain evidence="2 3">JCM 9088</strain>
    </source>
</reference>
<dbReference type="EMBL" id="BAAAUD010000012">
    <property type="protein sequence ID" value="GAA2926761.1"/>
    <property type="molecule type" value="Genomic_DNA"/>
</dbReference>
<dbReference type="InterPro" id="IPR038750">
    <property type="entry name" value="YczE/YyaS-like"/>
</dbReference>
<evidence type="ECO:0000256" key="1">
    <source>
        <dbReference type="SAM" id="Phobius"/>
    </source>
</evidence>
<dbReference type="Pfam" id="PF19700">
    <property type="entry name" value="DUF6198"/>
    <property type="match status" value="1"/>
</dbReference>
<feature type="transmembrane region" description="Helical" evidence="1">
    <location>
        <begin position="64"/>
        <end position="86"/>
    </location>
</feature>
<dbReference type="PANTHER" id="PTHR40078">
    <property type="entry name" value="INTEGRAL MEMBRANE PROTEIN-RELATED"/>
    <property type="match status" value="1"/>
</dbReference>
<feature type="transmembrane region" description="Helical" evidence="1">
    <location>
        <begin position="118"/>
        <end position="139"/>
    </location>
</feature>
<feature type="transmembrane region" description="Helical" evidence="1">
    <location>
        <begin position="93"/>
        <end position="112"/>
    </location>
</feature>
<dbReference type="PANTHER" id="PTHR40078:SF1">
    <property type="entry name" value="INTEGRAL MEMBRANE PROTEIN"/>
    <property type="match status" value="1"/>
</dbReference>
<evidence type="ECO:0000313" key="3">
    <source>
        <dbReference type="Proteomes" id="UP001500403"/>
    </source>
</evidence>
<keyword evidence="1" id="KW-0472">Membrane</keyword>
<dbReference type="RefSeq" id="WP_344490942.1">
    <property type="nucleotide sequence ID" value="NZ_BAAAUD010000012.1"/>
</dbReference>
<dbReference type="Proteomes" id="UP001500403">
    <property type="component" value="Unassembled WGS sequence"/>
</dbReference>
<keyword evidence="3" id="KW-1185">Reference proteome</keyword>
<keyword evidence="1" id="KW-0812">Transmembrane</keyword>
<gene>
    <name evidence="2" type="ORF">GCM10010446_08960</name>
</gene>
<feature type="transmembrane region" description="Helical" evidence="1">
    <location>
        <begin position="26"/>
        <end position="44"/>
    </location>
</feature>
<accession>A0ABN3WT39</accession>
<sequence length="232" mass="24870">MSKLLSTPAHVRPRQRVNLRDRIQSYALYLAGCLVFASGATLFIHSGLGVDPLDVLSLGILEHFPLTIGLAQALIAAVCIVIWSVWNRRRPVVMPFVTFLLCGSLIDLMLLADLGWFASVPSLVVAVLLCSYGSALIIMSGTGIRAMDLIVISLNQRLKVPFWAAKVGVETVLLTLGWLLGGPVGIGTLAFLIFVDGLIQPFMTFNTRTLHLTNHGLSSPGGVGAPVLEGAR</sequence>
<keyword evidence="1" id="KW-1133">Transmembrane helix</keyword>
<proteinExistence type="predicted"/>
<evidence type="ECO:0000313" key="2">
    <source>
        <dbReference type="EMBL" id="GAA2926761.1"/>
    </source>
</evidence>
<protein>
    <submittedName>
        <fullName evidence="2">Membrane protein</fullName>
    </submittedName>
</protein>
<organism evidence="2 3">
    <name type="scientific">Streptomyces enissocaesilis</name>
    <dbReference type="NCBI Taxonomy" id="332589"/>
    <lineage>
        <taxon>Bacteria</taxon>
        <taxon>Bacillati</taxon>
        <taxon>Actinomycetota</taxon>
        <taxon>Actinomycetes</taxon>
        <taxon>Kitasatosporales</taxon>
        <taxon>Streptomycetaceae</taxon>
        <taxon>Streptomyces</taxon>
        <taxon>Streptomyces rochei group</taxon>
    </lineage>
</organism>
<name>A0ABN3WT39_9ACTN</name>
<comment type="caution">
    <text evidence="2">The sequence shown here is derived from an EMBL/GenBank/DDBJ whole genome shotgun (WGS) entry which is preliminary data.</text>
</comment>